<sequence length="110" mass="12320">MTESEFLALADAILAEVEDQAEGWFDELDLDLDTNLDGQVLTIVFNRSDHLVLNSQSPLQEMWLAAPSGAWHYGYQDGKWVDTRGGPNLDERLSELCTDLAGQKLEVRIP</sequence>
<dbReference type="PANTHER" id="PTHR16821:SF2">
    <property type="entry name" value="FRATAXIN, MITOCHONDRIAL"/>
    <property type="match status" value="1"/>
</dbReference>
<keyword evidence="3 4" id="KW-0408">Iron</keyword>
<dbReference type="OrthoDB" id="285675at2"/>
<protein>
    <recommendedName>
        <fullName evidence="4">Iron-sulfur cluster assembly protein CyaY</fullName>
    </recommendedName>
</protein>
<keyword evidence="6" id="KW-1185">Reference proteome</keyword>
<dbReference type="Proteomes" id="UP000029629">
    <property type="component" value="Unassembled WGS sequence"/>
</dbReference>
<dbReference type="eggNOG" id="COG1965">
    <property type="taxonomic scope" value="Bacteria"/>
</dbReference>
<proteinExistence type="inferred from homology"/>
<dbReference type="Gene3D" id="3.30.920.10">
    <property type="entry name" value="Frataxin/CyaY"/>
    <property type="match status" value="1"/>
</dbReference>
<evidence type="ECO:0000313" key="6">
    <source>
        <dbReference type="Proteomes" id="UP000029629"/>
    </source>
</evidence>
<accession>A0A095ZE63</accession>
<dbReference type="PROSITE" id="PS01344">
    <property type="entry name" value="FRATAXIN_1"/>
    <property type="match status" value="1"/>
</dbReference>
<comment type="function">
    <text evidence="4">Involved in iron-sulfur (Fe-S) cluster assembly. May act as a regulator of Fe-S biogenesis.</text>
</comment>
<evidence type="ECO:0000256" key="4">
    <source>
        <dbReference type="HAMAP-Rule" id="MF_00142"/>
    </source>
</evidence>
<dbReference type="RefSeq" id="WP_036556933.1">
    <property type="nucleotide sequence ID" value="NZ_JRNI01000001.1"/>
</dbReference>
<dbReference type="InterPro" id="IPR020895">
    <property type="entry name" value="Frataxin_CS"/>
</dbReference>
<dbReference type="SMART" id="SM01219">
    <property type="entry name" value="Frataxin_Cyay"/>
    <property type="match status" value="1"/>
</dbReference>
<dbReference type="PROSITE" id="PS50810">
    <property type="entry name" value="FRATAXIN_2"/>
    <property type="match status" value="1"/>
</dbReference>
<comment type="similarity">
    <text evidence="1 4">Belongs to the frataxin family.</text>
</comment>
<evidence type="ECO:0000313" key="5">
    <source>
        <dbReference type="EMBL" id="KGF32666.1"/>
    </source>
</evidence>
<dbReference type="NCBIfam" id="TIGR03421">
    <property type="entry name" value="FeS_CyaY"/>
    <property type="match status" value="1"/>
</dbReference>
<dbReference type="EMBL" id="JRNI01000001">
    <property type="protein sequence ID" value="KGF32666.1"/>
    <property type="molecule type" value="Genomic_DNA"/>
</dbReference>
<evidence type="ECO:0000256" key="3">
    <source>
        <dbReference type="ARBA" id="ARBA00023004"/>
    </source>
</evidence>
<dbReference type="Pfam" id="PF01491">
    <property type="entry name" value="Frataxin_Cyay"/>
    <property type="match status" value="1"/>
</dbReference>
<dbReference type="HAMAP" id="MF_00142">
    <property type="entry name" value="CyaY"/>
    <property type="match status" value="1"/>
</dbReference>
<dbReference type="GO" id="GO:0008199">
    <property type="term" value="F:ferric iron binding"/>
    <property type="evidence" value="ECO:0007669"/>
    <property type="project" value="InterPro"/>
</dbReference>
<dbReference type="AlphaFoldDB" id="A0A095ZE63"/>
<evidence type="ECO:0000256" key="1">
    <source>
        <dbReference type="ARBA" id="ARBA00008183"/>
    </source>
</evidence>
<dbReference type="GO" id="GO:0016226">
    <property type="term" value="P:iron-sulfur cluster assembly"/>
    <property type="evidence" value="ECO:0007669"/>
    <property type="project" value="UniProtKB-UniRule"/>
</dbReference>
<keyword evidence="2 4" id="KW-0479">Metal-binding</keyword>
<dbReference type="InterPro" id="IPR002908">
    <property type="entry name" value="Frataxin/CyaY"/>
</dbReference>
<evidence type="ECO:0000256" key="2">
    <source>
        <dbReference type="ARBA" id="ARBA00022723"/>
    </source>
</evidence>
<name>A0A095ZE63_9BURK</name>
<gene>
    <name evidence="4" type="primary">cyaY</name>
    <name evidence="5" type="ORF">HMPREF2130_00495</name>
</gene>
<dbReference type="GO" id="GO:0005737">
    <property type="term" value="C:cytoplasm"/>
    <property type="evidence" value="ECO:0007669"/>
    <property type="project" value="UniProtKB-ARBA"/>
</dbReference>
<reference evidence="5 6" key="1">
    <citation type="submission" date="2014-07" db="EMBL/GenBank/DDBJ databases">
        <authorList>
            <person name="McCorrison J."/>
            <person name="Sanka R."/>
            <person name="Torralba M."/>
            <person name="Gillis M."/>
            <person name="Haft D.H."/>
            <person name="Methe B."/>
            <person name="Sutton G."/>
            <person name="Nelson K.E."/>
        </authorList>
    </citation>
    <scope>NUCLEOTIDE SEQUENCE [LARGE SCALE GENOMIC DNA]</scope>
    <source>
        <strain evidence="5 6">DNF00040</strain>
    </source>
</reference>
<comment type="caution">
    <text evidence="5">The sequence shown here is derived from an EMBL/GenBank/DDBJ whole genome shotgun (WGS) entry which is preliminary data.</text>
</comment>
<dbReference type="PANTHER" id="PTHR16821">
    <property type="entry name" value="FRATAXIN"/>
    <property type="match status" value="1"/>
</dbReference>
<dbReference type="InterPro" id="IPR036524">
    <property type="entry name" value="Frataxin/CyaY_sf"/>
</dbReference>
<organism evidence="5 6">
    <name type="scientific">Oligella urethralis DNF00040</name>
    <dbReference type="NCBI Taxonomy" id="1401065"/>
    <lineage>
        <taxon>Bacteria</taxon>
        <taxon>Pseudomonadati</taxon>
        <taxon>Pseudomonadota</taxon>
        <taxon>Betaproteobacteria</taxon>
        <taxon>Burkholderiales</taxon>
        <taxon>Alcaligenaceae</taxon>
        <taxon>Oligella</taxon>
    </lineage>
</organism>
<dbReference type="SUPFAM" id="SSF55387">
    <property type="entry name" value="Frataxin/Nqo15-like"/>
    <property type="match status" value="1"/>
</dbReference>
<dbReference type="InterPro" id="IPR047584">
    <property type="entry name" value="CyaY"/>
</dbReference>